<feature type="region of interest" description="Disordered" evidence="1">
    <location>
        <begin position="1"/>
        <end position="32"/>
    </location>
</feature>
<organism evidence="2 3">
    <name type="scientific">Datura stramonium</name>
    <name type="common">Jimsonweed</name>
    <name type="synonym">Common thornapple</name>
    <dbReference type="NCBI Taxonomy" id="4076"/>
    <lineage>
        <taxon>Eukaryota</taxon>
        <taxon>Viridiplantae</taxon>
        <taxon>Streptophyta</taxon>
        <taxon>Embryophyta</taxon>
        <taxon>Tracheophyta</taxon>
        <taxon>Spermatophyta</taxon>
        <taxon>Magnoliopsida</taxon>
        <taxon>eudicotyledons</taxon>
        <taxon>Gunneridae</taxon>
        <taxon>Pentapetalae</taxon>
        <taxon>asterids</taxon>
        <taxon>lamiids</taxon>
        <taxon>Solanales</taxon>
        <taxon>Solanaceae</taxon>
        <taxon>Solanoideae</taxon>
        <taxon>Datureae</taxon>
        <taxon>Datura</taxon>
    </lineage>
</organism>
<reference evidence="2 3" key="1">
    <citation type="journal article" date="2021" name="BMC Genomics">
        <title>Datura genome reveals duplications of psychoactive alkaloid biosynthetic genes and high mutation rate following tissue culture.</title>
        <authorList>
            <person name="Rajewski A."/>
            <person name="Carter-House D."/>
            <person name="Stajich J."/>
            <person name="Litt A."/>
        </authorList>
    </citation>
    <scope>NUCLEOTIDE SEQUENCE [LARGE SCALE GENOMIC DNA]</scope>
    <source>
        <strain evidence="2">AR-01</strain>
    </source>
</reference>
<gene>
    <name evidence="2" type="ORF">HAX54_037016</name>
</gene>
<evidence type="ECO:0000256" key="1">
    <source>
        <dbReference type="SAM" id="MobiDB-lite"/>
    </source>
</evidence>
<feature type="non-terminal residue" evidence="2">
    <location>
        <position position="91"/>
    </location>
</feature>
<keyword evidence="3" id="KW-1185">Reference proteome</keyword>
<dbReference type="Proteomes" id="UP000823775">
    <property type="component" value="Unassembled WGS sequence"/>
</dbReference>
<protein>
    <submittedName>
        <fullName evidence="2">Uncharacterized protein</fullName>
    </submittedName>
</protein>
<comment type="caution">
    <text evidence="2">The sequence shown here is derived from an EMBL/GenBank/DDBJ whole genome shotgun (WGS) entry which is preliminary data.</text>
</comment>
<accession>A0ABS8SH03</accession>
<dbReference type="EMBL" id="JACEIK010000493">
    <property type="protein sequence ID" value="MCD7458042.1"/>
    <property type="molecule type" value="Genomic_DNA"/>
</dbReference>
<evidence type="ECO:0000313" key="3">
    <source>
        <dbReference type="Proteomes" id="UP000823775"/>
    </source>
</evidence>
<evidence type="ECO:0000313" key="2">
    <source>
        <dbReference type="EMBL" id="MCD7458042.1"/>
    </source>
</evidence>
<feature type="non-terminal residue" evidence="2">
    <location>
        <position position="1"/>
    </location>
</feature>
<name>A0ABS8SH03_DATST</name>
<sequence>HETINKVYSNFKEELEESQDVEEQELEETPTSSVKKLPMFNKDAKVECPKRKVLKYLTGGSKGGTGLLTKHLRSCNKEVVPLENVAKDKTK</sequence>
<feature type="compositionally biased region" description="Acidic residues" evidence="1">
    <location>
        <begin position="14"/>
        <end position="28"/>
    </location>
</feature>
<proteinExistence type="predicted"/>